<evidence type="ECO:0000259" key="10">
    <source>
        <dbReference type="PROSITE" id="PS50004"/>
    </source>
</evidence>
<dbReference type="GO" id="GO:0046872">
    <property type="term" value="F:metal ion binding"/>
    <property type="evidence" value="ECO:0007669"/>
    <property type="project" value="UniProtKB-KW"/>
</dbReference>
<evidence type="ECO:0000313" key="11">
    <source>
        <dbReference type="Ensembl" id="ENSCSAVP00000001056.1"/>
    </source>
</evidence>
<keyword evidence="6" id="KW-0106">Calcium</keyword>
<organism evidence="11 12">
    <name type="scientific">Ciona savignyi</name>
    <name type="common">Pacific transparent sea squirt</name>
    <dbReference type="NCBI Taxonomy" id="51511"/>
    <lineage>
        <taxon>Eukaryota</taxon>
        <taxon>Metazoa</taxon>
        <taxon>Chordata</taxon>
        <taxon>Tunicata</taxon>
        <taxon>Ascidiacea</taxon>
        <taxon>Phlebobranchia</taxon>
        <taxon>Cionidae</taxon>
        <taxon>Ciona</taxon>
    </lineage>
</organism>
<dbReference type="Pfam" id="PF08372">
    <property type="entry name" value="PRT_C"/>
    <property type="match status" value="1"/>
</dbReference>
<dbReference type="PRINTS" id="PR00360">
    <property type="entry name" value="C2DOMAIN"/>
</dbReference>
<comment type="similarity">
    <text evidence="2">Belongs to the MCTP family.</text>
</comment>
<dbReference type="CDD" id="cd08376">
    <property type="entry name" value="C2B_MCTP_PRT"/>
    <property type="match status" value="1"/>
</dbReference>
<keyword evidence="7 9" id="KW-1133">Transmembrane helix</keyword>
<reference evidence="11" key="2">
    <citation type="submission" date="2025-08" db="UniProtKB">
        <authorList>
            <consortium name="Ensembl"/>
        </authorList>
    </citation>
    <scope>IDENTIFICATION</scope>
</reference>
<keyword evidence="3 9" id="KW-0812">Transmembrane</keyword>
<dbReference type="SUPFAM" id="SSF49562">
    <property type="entry name" value="C2 domain (Calcium/lipid-binding domain, CaLB)"/>
    <property type="match status" value="3"/>
</dbReference>
<evidence type="ECO:0000256" key="3">
    <source>
        <dbReference type="ARBA" id="ARBA00022692"/>
    </source>
</evidence>
<reference evidence="11" key="3">
    <citation type="submission" date="2025-09" db="UniProtKB">
        <authorList>
            <consortium name="Ensembl"/>
        </authorList>
    </citation>
    <scope>IDENTIFICATION</scope>
</reference>
<accession>H2Y6V8</accession>
<dbReference type="GeneTree" id="ENSGT00940000156031"/>
<name>H2Y6V8_CIOSA</name>
<feature type="transmembrane region" description="Helical" evidence="9">
    <location>
        <begin position="512"/>
        <end position="538"/>
    </location>
</feature>
<keyword evidence="4" id="KW-0479">Metal-binding</keyword>
<dbReference type="InterPro" id="IPR000008">
    <property type="entry name" value="C2_dom"/>
</dbReference>
<comment type="subcellular location">
    <subcellularLocation>
        <location evidence="1">Membrane</location>
        <topology evidence="1">Multi-pass membrane protein</topology>
    </subcellularLocation>
</comment>
<evidence type="ECO:0000256" key="5">
    <source>
        <dbReference type="ARBA" id="ARBA00022737"/>
    </source>
</evidence>
<keyword evidence="12" id="KW-1185">Reference proteome</keyword>
<evidence type="ECO:0000256" key="7">
    <source>
        <dbReference type="ARBA" id="ARBA00022989"/>
    </source>
</evidence>
<dbReference type="Proteomes" id="UP000007875">
    <property type="component" value="Unassembled WGS sequence"/>
</dbReference>
<evidence type="ECO:0000256" key="8">
    <source>
        <dbReference type="ARBA" id="ARBA00023136"/>
    </source>
</evidence>
<evidence type="ECO:0000313" key="12">
    <source>
        <dbReference type="Proteomes" id="UP000007875"/>
    </source>
</evidence>
<evidence type="ECO:0000256" key="1">
    <source>
        <dbReference type="ARBA" id="ARBA00004141"/>
    </source>
</evidence>
<protein>
    <recommendedName>
        <fullName evidence="10">C2 domain-containing protein</fullName>
    </recommendedName>
</protein>
<keyword evidence="5" id="KW-0677">Repeat</keyword>
<dbReference type="STRING" id="51511.ENSCSAVP00000001056"/>
<dbReference type="SMART" id="SM00239">
    <property type="entry name" value="C2"/>
    <property type="match status" value="3"/>
</dbReference>
<dbReference type="Pfam" id="PF00168">
    <property type="entry name" value="C2"/>
    <property type="match status" value="4"/>
</dbReference>
<dbReference type="Ensembl" id="ENSCSAVT00000001067.1">
    <property type="protein sequence ID" value="ENSCSAVP00000001056.1"/>
    <property type="gene ID" value="ENSCSAVG00000000585.1"/>
</dbReference>
<dbReference type="OMA" id="DCGPTLE"/>
<dbReference type="InterPro" id="IPR035892">
    <property type="entry name" value="C2_domain_sf"/>
</dbReference>
<proteinExistence type="inferred from homology"/>
<dbReference type="GO" id="GO:0016020">
    <property type="term" value="C:membrane"/>
    <property type="evidence" value="ECO:0007669"/>
    <property type="project" value="UniProtKB-SubCell"/>
</dbReference>
<feature type="domain" description="C2" evidence="10">
    <location>
        <begin position="1"/>
        <end position="81"/>
    </location>
</feature>
<keyword evidence="8 9" id="KW-0472">Membrane</keyword>
<evidence type="ECO:0000256" key="4">
    <source>
        <dbReference type="ARBA" id="ARBA00022723"/>
    </source>
</evidence>
<dbReference type="InterPro" id="IPR013583">
    <property type="entry name" value="MCTP_C"/>
</dbReference>
<sequence length="671" mass="76870">GLSDPYVKFKVNGRTVYKSKCCKLTLDPFWHEDFVTELDMACKVELRVYDRDRAFTDDFMGAAEIDLASLTPTSEEVNLHLADENLNEELGYINLHASVVATQVNSRLPHKLTVGCHAGIRGQRTIFPVAVATVQLVSGSNLPARDANGFSDPYVKFTMGKAKKKSKVCYKTLNPVWKDEFIFQLFNNESSTLDVTVWDKDNYRKDDFIGRCELNLWDIEREVTHSLQLGLLDTPGNLLFLITIHDIEPRENSLTSYDLSNLRTRYPLKVPLTSSTQNKTATFQDLPDVGFAELKVISATGLRAADINGKSDPFCVVQLCNARAQTQTCYKTLDPVWNRVFTFGIHFCFFNQYFSSFIKLQHNSMHNTTLHQLKPINSTPHSPIRDIHDVFDICIFDSDNVTDREFLGRVAIPILRGVNGVERTYALKDRKLKERTKGTVTIQISYIYNPIRAAIRTLSPREEKYMEEDLKFKKNLLLSNFQRVWRLMQSIIATAEFINSCFTWVNPRRSAVAFMAFLVIVWNFELYMLPISLLMLLMKTYVDVFVRNQPLAANDDDDVDEELSSNKPSLLQRLSALQEVLTKVQNILDFIASFGERVKNTFAWRVPFLSWLAVCVLCVVAVVLYYFPLRGIVLLWGINKFTKRLRKPNFVPNNEVMDFLSRVPSNVQIVS</sequence>
<evidence type="ECO:0000256" key="6">
    <source>
        <dbReference type="ARBA" id="ARBA00022837"/>
    </source>
</evidence>
<reference evidence="12" key="1">
    <citation type="submission" date="2003-08" db="EMBL/GenBank/DDBJ databases">
        <authorList>
            <person name="Birren B."/>
            <person name="Nusbaum C."/>
            <person name="Abebe A."/>
            <person name="Abouelleil A."/>
            <person name="Adekoya E."/>
            <person name="Ait-zahra M."/>
            <person name="Allen N."/>
            <person name="Allen T."/>
            <person name="An P."/>
            <person name="Anderson M."/>
            <person name="Anderson S."/>
            <person name="Arachchi H."/>
            <person name="Armbruster J."/>
            <person name="Bachantsang P."/>
            <person name="Baldwin J."/>
            <person name="Barry A."/>
            <person name="Bayul T."/>
            <person name="Blitshsteyn B."/>
            <person name="Bloom T."/>
            <person name="Blye J."/>
            <person name="Boguslavskiy L."/>
            <person name="Borowsky M."/>
            <person name="Boukhgalter B."/>
            <person name="Brunache A."/>
            <person name="Butler J."/>
            <person name="Calixte N."/>
            <person name="Calvo S."/>
            <person name="Camarata J."/>
            <person name="Campo K."/>
            <person name="Chang J."/>
            <person name="Cheshatsang Y."/>
            <person name="Citroen M."/>
            <person name="Collymore A."/>
            <person name="Considine T."/>
            <person name="Cook A."/>
            <person name="Cooke P."/>
            <person name="Corum B."/>
            <person name="Cuomo C."/>
            <person name="David R."/>
            <person name="Dawoe T."/>
            <person name="Degray S."/>
            <person name="Dodge S."/>
            <person name="Dooley K."/>
            <person name="Dorje P."/>
            <person name="Dorjee K."/>
            <person name="Dorris L."/>
            <person name="Duffey N."/>
            <person name="Dupes A."/>
            <person name="Elkins T."/>
            <person name="Engels R."/>
            <person name="Erickson J."/>
            <person name="Farina A."/>
            <person name="Faro S."/>
            <person name="Ferreira P."/>
            <person name="Fischer H."/>
            <person name="Fitzgerald M."/>
            <person name="Foley K."/>
            <person name="Gage D."/>
            <person name="Galagan J."/>
            <person name="Gearin G."/>
            <person name="Gnerre S."/>
            <person name="Gnirke A."/>
            <person name="Goyette A."/>
            <person name="Graham J."/>
            <person name="Grandbois E."/>
            <person name="Gyaltsen K."/>
            <person name="Hafez N."/>
            <person name="Hagopian D."/>
            <person name="Hagos B."/>
            <person name="Hall J."/>
            <person name="Hatcher B."/>
            <person name="Heller A."/>
            <person name="Higgins H."/>
            <person name="Honan T."/>
            <person name="Horn A."/>
            <person name="Houde N."/>
            <person name="Hughes L."/>
            <person name="Hulme W."/>
            <person name="Husby E."/>
            <person name="Iliev I."/>
            <person name="Jaffe D."/>
            <person name="Jones C."/>
            <person name="Kamal M."/>
            <person name="Kamat A."/>
            <person name="Kamvysselis M."/>
            <person name="Karlsson E."/>
            <person name="Kells C."/>
            <person name="Kieu A."/>
            <person name="Kisner P."/>
            <person name="Kodira C."/>
            <person name="Kulbokas E."/>
            <person name="Labutti K."/>
            <person name="Lama D."/>
            <person name="Landers T."/>
            <person name="Leger J."/>
            <person name="Levine S."/>
            <person name="Lewis D."/>
            <person name="Lewis T."/>
            <person name="Lindblad-toh K."/>
            <person name="Liu X."/>
            <person name="Lokyitsang T."/>
            <person name="Lokyitsang Y."/>
            <person name="Lucien O."/>
            <person name="Lui A."/>
            <person name="Ma L.J."/>
            <person name="Mabbitt R."/>
            <person name="Macdonald J."/>
            <person name="Maclean C."/>
            <person name="Major J."/>
            <person name="Manning J."/>
            <person name="Marabella R."/>
            <person name="Maru K."/>
            <person name="Matthews C."/>
            <person name="Mauceli E."/>
            <person name="Mccarthy M."/>
            <person name="Mcdonough S."/>
            <person name="Mcghee T."/>
            <person name="Meldrim J."/>
            <person name="Meneus L."/>
            <person name="Mesirov J."/>
            <person name="Mihalev A."/>
            <person name="Mihova T."/>
            <person name="Mikkelsen T."/>
            <person name="Mlenga V."/>
            <person name="Moru K."/>
            <person name="Mozes J."/>
            <person name="Mulrain L."/>
            <person name="Munson G."/>
            <person name="Naylor J."/>
            <person name="Newes C."/>
            <person name="Nguyen C."/>
            <person name="Nguyen N."/>
            <person name="Nguyen T."/>
            <person name="Nicol R."/>
            <person name="Nielsen C."/>
            <person name="Nizzari M."/>
            <person name="Norbu C."/>
            <person name="Norbu N."/>
            <person name="O'donnell P."/>
            <person name="Okoawo O."/>
            <person name="O'leary S."/>
            <person name="Omotosho B."/>
            <person name="O'neill K."/>
            <person name="Osman S."/>
            <person name="Parker S."/>
            <person name="Perrin D."/>
            <person name="Phunkhang P."/>
            <person name="Piqani B."/>
            <person name="Purcell S."/>
            <person name="Rachupka T."/>
            <person name="Ramasamy U."/>
            <person name="Rameau R."/>
            <person name="Ray V."/>
            <person name="Raymond C."/>
            <person name="Retta R."/>
            <person name="Richardson S."/>
            <person name="Rise C."/>
            <person name="Rodriguez J."/>
            <person name="Rogers J."/>
            <person name="Rogov P."/>
            <person name="Rutman M."/>
            <person name="Schupbach R."/>
            <person name="Seaman C."/>
            <person name="Settipalli S."/>
            <person name="Sharpe T."/>
            <person name="Sheridan J."/>
            <person name="Sherpa N."/>
            <person name="Shi J."/>
            <person name="Smirnov S."/>
            <person name="Smith C."/>
            <person name="Sougnez C."/>
            <person name="Spencer B."/>
            <person name="Stalker J."/>
            <person name="Stange-thomann N."/>
            <person name="Stavropoulos S."/>
            <person name="Stetson K."/>
            <person name="Stone C."/>
            <person name="Stone S."/>
            <person name="Stubbs M."/>
            <person name="Talamas J."/>
            <person name="Tchuinga P."/>
            <person name="Tenzing P."/>
            <person name="Tesfaye S."/>
            <person name="Theodore J."/>
            <person name="Thoulutsang Y."/>
            <person name="Topham K."/>
            <person name="Towey S."/>
            <person name="Tsamla T."/>
            <person name="Tsomo N."/>
            <person name="Vallee D."/>
            <person name="Vassiliev H."/>
            <person name="Venkataraman V."/>
            <person name="Vinson J."/>
            <person name="Vo A."/>
            <person name="Wade C."/>
            <person name="Wang S."/>
            <person name="Wangchuk T."/>
            <person name="Wangdi T."/>
            <person name="Whittaker C."/>
            <person name="Wilkinson J."/>
            <person name="Wu Y."/>
            <person name="Wyman D."/>
            <person name="Yadav S."/>
            <person name="Yang S."/>
            <person name="Yang X."/>
            <person name="Yeager S."/>
            <person name="Yee E."/>
            <person name="Young G."/>
            <person name="Zainoun J."/>
            <person name="Zembeck L."/>
            <person name="Zimmer A."/>
            <person name="Zody M."/>
            <person name="Lander E."/>
        </authorList>
    </citation>
    <scope>NUCLEOTIDE SEQUENCE [LARGE SCALE GENOMIC DNA]</scope>
</reference>
<dbReference type="eggNOG" id="KOG1030">
    <property type="taxonomic scope" value="Eukaryota"/>
</dbReference>
<feature type="domain" description="C2" evidence="10">
    <location>
        <begin position="108"/>
        <end position="229"/>
    </location>
</feature>
<dbReference type="PANTHER" id="PTHR45911:SF4">
    <property type="entry name" value="MULTIPLE C2 AND TRANSMEMBRANE DOMAIN-CONTAINING PROTEIN"/>
    <property type="match status" value="1"/>
</dbReference>
<evidence type="ECO:0000256" key="9">
    <source>
        <dbReference type="SAM" id="Phobius"/>
    </source>
</evidence>
<dbReference type="Gene3D" id="2.60.40.150">
    <property type="entry name" value="C2 domain"/>
    <property type="match status" value="3"/>
</dbReference>
<dbReference type="PANTHER" id="PTHR45911">
    <property type="entry name" value="C2 DOMAIN-CONTAINING PROTEIN"/>
    <property type="match status" value="1"/>
</dbReference>
<dbReference type="PROSITE" id="PS50004">
    <property type="entry name" value="C2"/>
    <property type="match status" value="3"/>
</dbReference>
<feature type="transmembrane region" description="Helical" evidence="9">
    <location>
        <begin position="608"/>
        <end position="638"/>
    </location>
</feature>
<dbReference type="AlphaFoldDB" id="H2Y6V8"/>
<evidence type="ECO:0000256" key="2">
    <source>
        <dbReference type="ARBA" id="ARBA00007923"/>
    </source>
</evidence>
<dbReference type="InParanoid" id="H2Y6V8"/>
<feature type="domain" description="C2" evidence="10">
    <location>
        <begin position="273"/>
        <end position="427"/>
    </location>
</feature>